<keyword evidence="2" id="KW-1185">Reference proteome</keyword>
<evidence type="ECO:0000313" key="2">
    <source>
        <dbReference type="Proteomes" id="UP001485043"/>
    </source>
</evidence>
<evidence type="ECO:0000313" key="1">
    <source>
        <dbReference type="EMBL" id="KAK9849933.1"/>
    </source>
</evidence>
<sequence length="70" mass="7527">MKANRRCHHQVALLVRGSGTLPERLMTTSIPVLTSHTASAATWQAWQASAVTSRSSGSALARSLKLAKLR</sequence>
<accession>A0AAW1SP68</accession>
<reference evidence="1 2" key="1">
    <citation type="journal article" date="2024" name="Nat. Commun.">
        <title>Phylogenomics reveals the evolutionary origins of lichenization in chlorophyte algae.</title>
        <authorList>
            <person name="Puginier C."/>
            <person name="Libourel C."/>
            <person name="Otte J."/>
            <person name="Skaloud P."/>
            <person name="Haon M."/>
            <person name="Grisel S."/>
            <person name="Petersen M."/>
            <person name="Berrin J.G."/>
            <person name="Delaux P.M."/>
            <person name="Dal Grande F."/>
            <person name="Keller J."/>
        </authorList>
    </citation>
    <scope>NUCLEOTIDE SEQUENCE [LARGE SCALE GENOMIC DNA]</scope>
    <source>
        <strain evidence="1 2">SAG 2523</strain>
    </source>
</reference>
<dbReference type="EMBL" id="JALJOV010001314">
    <property type="protein sequence ID" value="KAK9849933.1"/>
    <property type="molecule type" value="Genomic_DNA"/>
</dbReference>
<dbReference type="AlphaFoldDB" id="A0AAW1SP68"/>
<name>A0AAW1SP68_9CHLO</name>
<comment type="caution">
    <text evidence="1">The sequence shown here is derived from an EMBL/GenBank/DDBJ whole genome shotgun (WGS) entry which is preliminary data.</text>
</comment>
<proteinExistence type="predicted"/>
<dbReference type="Proteomes" id="UP001485043">
    <property type="component" value="Unassembled WGS sequence"/>
</dbReference>
<organism evidence="1 2">
    <name type="scientific">Apatococcus fuscideae</name>
    <dbReference type="NCBI Taxonomy" id="2026836"/>
    <lineage>
        <taxon>Eukaryota</taxon>
        <taxon>Viridiplantae</taxon>
        <taxon>Chlorophyta</taxon>
        <taxon>core chlorophytes</taxon>
        <taxon>Trebouxiophyceae</taxon>
        <taxon>Chlorellales</taxon>
        <taxon>Chlorellaceae</taxon>
        <taxon>Apatococcus</taxon>
    </lineage>
</organism>
<gene>
    <name evidence="1" type="ORF">WJX84_002238</name>
</gene>
<protein>
    <submittedName>
        <fullName evidence="1">Uncharacterized protein</fullName>
    </submittedName>
</protein>